<dbReference type="Proteomes" id="UP000002059">
    <property type="component" value="Partially assembled WGS sequence"/>
</dbReference>
<gene>
    <name evidence="2" type="ORF">PAAG_11607</name>
</gene>
<sequence length="166" mass="16876">MPRAMAFSSALPVTSWVDGYGGVDAAAFAEEGADGAAGAFGGDEDYVDVGGDVNLREVFEDGGEAVGEVEARRRCRASHVQPHAASDSAKNRSFGDQPDDTTCVNAAMSNPNRHIAITSSSLHSAKKGAPTAASAATDAPGEPPQPLNNAPQDATSTHNIILSGPA</sequence>
<keyword evidence="3" id="KW-1185">Reference proteome</keyword>
<evidence type="ECO:0000313" key="3">
    <source>
        <dbReference type="Proteomes" id="UP000002059"/>
    </source>
</evidence>
<accession>A0A0A2V6B3</accession>
<feature type="region of interest" description="Disordered" evidence="1">
    <location>
        <begin position="77"/>
        <end position="101"/>
    </location>
</feature>
<organism evidence="2 3">
    <name type="scientific">Paracoccidioides lutzii (strain ATCC MYA-826 / Pb01)</name>
    <name type="common">Paracoccidioides brasiliensis</name>
    <dbReference type="NCBI Taxonomy" id="502779"/>
    <lineage>
        <taxon>Eukaryota</taxon>
        <taxon>Fungi</taxon>
        <taxon>Dikarya</taxon>
        <taxon>Ascomycota</taxon>
        <taxon>Pezizomycotina</taxon>
        <taxon>Eurotiomycetes</taxon>
        <taxon>Eurotiomycetidae</taxon>
        <taxon>Onygenales</taxon>
        <taxon>Ajellomycetaceae</taxon>
        <taxon>Paracoccidioides</taxon>
    </lineage>
</organism>
<proteinExistence type="predicted"/>
<dbReference type="KEGG" id="pbl:PAAG_11607"/>
<feature type="compositionally biased region" description="Polar residues" evidence="1">
    <location>
        <begin position="147"/>
        <end position="160"/>
    </location>
</feature>
<dbReference type="AlphaFoldDB" id="A0A0A2V6B3"/>
<dbReference type="GeneID" id="26970545"/>
<dbReference type="EMBL" id="KN293998">
    <property type="protein sequence ID" value="KGQ01625.1"/>
    <property type="molecule type" value="Genomic_DNA"/>
</dbReference>
<evidence type="ECO:0000256" key="1">
    <source>
        <dbReference type="SAM" id="MobiDB-lite"/>
    </source>
</evidence>
<name>A0A0A2V6B3_PARBA</name>
<protein>
    <submittedName>
        <fullName evidence="2">Uncharacterized protein</fullName>
    </submittedName>
</protein>
<dbReference type="HOGENOM" id="CLU_1603261_0_0_1"/>
<dbReference type="VEuPathDB" id="FungiDB:PAAG_11607"/>
<feature type="compositionally biased region" description="Low complexity" evidence="1">
    <location>
        <begin position="127"/>
        <end position="140"/>
    </location>
</feature>
<reference evidence="2 3" key="1">
    <citation type="journal article" date="2011" name="PLoS Genet.">
        <title>Comparative genomic analysis of human fungal pathogens causing paracoccidioidomycosis.</title>
        <authorList>
            <person name="Desjardins C.A."/>
            <person name="Champion M.D."/>
            <person name="Holder J.W."/>
            <person name="Muszewska A."/>
            <person name="Goldberg J."/>
            <person name="Bailao A.M."/>
            <person name="Brigido M.M."/>
            <person name="Ferreira M.E."/>
            <person name="Garcia A.M."/>
            <person name="Grynberg M."/>
            <person name="Gujja S."/>
            <person name="Heiman D.I."/>
            <person name="Henn M.R."/>
            <person name="Kodira C.D."/>
            <person name="Leon-Narvaez H."/>
            <person name="Longo L.V."/>
            <person name="Ma L.J."/>
            <person name="Malavazi I."/>
            <person name="Matsuo A.L."/>
            <person name="Morais F.V."/>
            <person name="Pereira M."/>
            <person name="Rodriguez-Brito S."/>
            <person name="Sakthikumar S."/>
            <person name="Salem-Izacc S.M."/>
            <person name="Sykes S.M."/>
            <person name="Teixeira M.M."/>
            <person name="Vallejo M.C."/>
            <person name="Walter M.E."/>
            <person name="Yandava C."/>
            <person name="Young S."/>
            <person name="Zeng Q."/>
            <person name="Zucker J."/>
            <person name="Felipe M.S."/>
            <person name="Goldman G.H."/>
            <person name="Haas B.J."/>
            <person name="McEwen J.G."/>
            <person name="Nino-Vega G."/>
            <person name="Puccia R."/>
            <person name="San-Blas G."/>
            <person name="Soares C.M."/>
            <person name="Birren B.W."/>
            <person name="Cuomo C.A."/>
        </authorList>
    </citation>
    <scope>NUCLEOTIDE SEQUENCE [LARGE SCALE GENOMIC DNA]</scope>
    <source>
        <strain evidence="3">ATCC MYA-826 / Pb01</strain>
    </source>
</reference>
<evidence type="ECO:0000313" key="2">
    <source>
        <dbReference type="EMBL" id="KGQ01625.1"/>
    </source>
</evidence>
<dbReference type="RefSeq" id="XP_015703135.1">
    <property type="nucleotide sequence ID" value="XM_015847226.1"/>
</dbReference>
<feature type="region of interest" description="Disordered" evidence="1">
    <location>
        <begin position="121"/>
        <end position="166"/>
    </location>
</feature>